<dbReference type="InterPro" id="IPR036034">
    <property type="entry name" value="PDZ_sf"/>
</dbReference>
<name>A0A7S2HKE2_9STRA</name>
<dbReference type="Pfam" id="PF03572">
    <property type="entry name" value="Peptidase_S41"/>
    <property type="match status" value="1"/>
</dbReference>
<dbReference type="SUPFAM" id="SSF52096">
    <property type="entry name" value="ClpP/crotonase"/>
    <property type="match status" value="1"/>
</dbReference>
<evidence type="ECO:0000256" key="4">
    <source>
        <dbReference type="ARBA" id="ARBA00022825"/>
    </source>
</evidence>
<keyword evidence="2" id="KW-0645">Protease</keyword>
<evidence type="ECO:0000256" key="3">
    <source>
        <dbReference type="ARBA" id="ARBA00022801"/>
    </source>
</evidence>
<dbReference type="InterPro" id="IPR001478">
    <property type="entry name" value="PDZ"/>
</dbReference>
<keyword evidence="4" id="KW-0720">Serine protease</keyword>
<evidence type="ECO:0000259" key="5">
    <source>
        <dbReference type="PROSITE" id="PS50106"/>
    </source>
</evidence>
<dbReference type="GO" id="GO:0006508">
    <property type="term" value="P:proteolysis"/>
    <property type="evidence" value="ECO:0007669"/>
    <property type="project" value="UniProtKB-KW"/>
</dbReference>
<dbReference type="InterPro" id="IPR005151">
    <property type="entry name" value="Tail-specific_protease"/>
</dbReference>
<evidence type="ECO:0000256" key="1">
    <source>
        <dbReference type="ARBA" id="ARBA00009179"/>
    </source>
</evidence>
<dbReference type="Gene3D" id="2.30.42.10">
    <property type="match status" value="1"/>
</dbReference>
<dbReference type="AlphaFoldDB" id="A0A7S2HKE2"/>
<accession>A0A7S2HKE2</accession>
<reference evidence="6" key="1">
    <citation type="submission" date="2021-01" db="EMBL/GenBank/DDBJ databases">
        <authorList>
            <person name="Corre E."/>
            <person name="Pelletier E."/>
            <person name="Niang G."/>
            <person name="Scheremetjew M."/>
            <person name="Finn R."/>
            <person name="Kale V."/>
            <person name="Holt S."/>
            <person name="Cochrane G."/>
            <person name="Meng A."/>
            <person name="Brown T."/>
            <person name="Cohen L."/>
        </authorList>
    </citation>
    <scope>NUCLEOTIDE SEQUENCE</scope>
    <source>
        <strain evidence="6">CCMP1381</strain>
    </source>
</reference>
<dbReference type="SMART" id="SM00228">
    <property type="entry name" value="PDZ"/>
    <property type="match status" value="1"/>
</dbReference>
<dbReference type="Gene3D" id="3.90.226.10">
    <property type="entry name" value="2-enoyl-CoA Hydratase, Chain A, domain 1"/>
    <property type="match status" value="1"/>
</dbReference>
<gene>
    <name evidence="6" type="ORF">DSPE1174_LOCUS32304</name>
</gene>
<dbReference type="EMBL" id="HBGS01061972">
    <property type="protein sequence ID" value="CAD9493199.1"/>
    <property type="molecule type" value="Transcribed_RNA"/>
</dbReference>
<comment type="similarity">
    <text evidence="1">Belongs to the peptidase S41A family.</text>
</comment>
<evidence type="ECO:0000313" key="6">
    <source>
        <dbReference type="EMBL" id="CAD9493199.1"/>
    </source>
</evidence>
<keyword evidence="3" id="KW-0378">Hydrolase</keyword>
<dbReference type="CDD" id="cd07560">
    <property type="entry name" value="Peptidase_S41_CPP"/>
    <property type="match status" value="1"/>
</dbReference>
<protein>
    <recommendedName>
        <fullName evidence="5">PDZ domain-containing protein</fullName>
    </recommendedName>
</protein>
<evidence type="ECO:0000256" key="2">
    <source>
        <dbReference type="ARBA" id="ARBA00022670"/>
    </source>
</evidence>
<dbReference type="SUPFAM" id="SSF50156">
    <property type="entry name" value="PDZ domain-like"/>
    <property type="match status" value="1"/>
</dbReference>
<dbReference type="InterPro" id="IPR041489">
    <property type="entry name" value="PDZ_6"/>
</dbReference>
<dbReference type="InterPro" id="IPR029045">
    <property type="entry name" value="ClpP/crotonase-like_dom_sf"/>
</dbReference>
<dbReference type="CDD" id="cd06782">
    <property type="entry name" value="cpPDZ_CPP-like"/>
    <property type="match status" value="1"/>
</dbReference>
<dbReference type="Pfam" id="PF17820">
    <property type="entry name" value="PDZ_6"/>
    <property type="match status" value="1"/>
</dbReference>
<dbReference type="NCBIfam" id="TIGR00225">
    <property type="entry name" value="prc"/>
    <property type="match status" value="1"/>
</dbReference>
<dbReference type="GO" id="GO:0004175">
    <property type="term" value="F:endopeptidase activity"/>
    <property type="evidence" value="ECO:0007669"/>
    <property type="project" value="TreeGrafter"/>
</dbReference>
<dbReference type="GO" id="GO:0008236">
    <property type="term" value="F:serine-type peptidase activity"/>
    <property type="evidence" value="ECO:0007669"/>
    <property type="project" value="UniProtKB-KW"/>
</dbReference>
<dbReference type="PROSITE" id="PS50106">
    <property type="entry name" value="PDZ"/>
    <property type="match status" value="1"/>
</dbReference>
<dbReference type="SMART" id="SM00245">
    <property type="entry name" value="TSPc"/>
    <property type="match status" value="1"/>
</dbReference>
<organism evidence="6">
    <name type="scientific">Octactis speculum</name>
    <dbReference type="NCBI Taxonomy" id="3111310"/>
    <lineage>
        <taxon>Eukaryota</taxon>
        <taxon>Sar</taxon>
        <taxon>Stramenopiles</taxon>
        <taxon>Ochrophyta</taxon>
        <taxon>Dictyochophyceae</taxon>
        <taxon>Dictyochales</taxon>
        <taxon>Dictyochaceae</taxon>
        <taxon>Octactis</taxon>
    </lineage>
</organism>
<dbReference type="PANTHER" id="PTHR32060:SF22">
    <property type="entry name" value="CARBOXYL-TERMINAL-PROCESSING PEPTIDASE 3, CHLOROPLASTIC"/>
    <property type="match status" value="1"/>
</dbReference>
<dbReference type="InterPro" id="IPR004447">
    <property type="entry name" value="Peptidase_S41A"/>
</dbReference>
<proteinExistence type="inferred from homology"/>
<sequence>MQLVAARLAARVAGSCFILGATLFPPPLPISVPPLVNTVHPALAADTLNPEQRLVAQAWKTADKFYVDRTFNDHADWFQIRQDFVHRKYRTADETYAAVGELLKKLDDPYTRFLEPSKYDSMVNSVVGEVAGAGVELLQEGGRIVIGDVQPNSPAEAIGVKSGDVLLAVDSIDVTNTSPDEVAKILRGPAGTKVGFSVRRADQDLDLRITRQVVQIKGVTSTRFKSGTKQIGGIRIKSFAATTSDEVKAALTALQKEGPLDTIVLDLRGNAGGLLTGSVDVAQQFLPKGQTIVTTSNYKGFSDKSVALSDGQDLTTPMVLLVNGKTASAAEVLTAALQENGRAVVVGEQSFGKGIVQSVQELQGGSGMAVTIARYATPNDNYLNKVGIKPDVPLTCGGAQSDIKLCVEKAAAENNALLKGSL</sequence>
<dbReference type="PANTHER" id="PTHR32060">
    <property type="entry name" value="TAIL-SPECIFIC PROTEASE"/>
    <property type="match status" value="1"/>
</dbReference>
<dbReference type="Gene3D" id="3.30.750.44">
    <property type="match status" value="1"/>
</dbReference>
<feature type="domain" description="PDZ" evidence="5">
    <location>
        <begin position="128"/>
        <end position="187"/>
    </location>
</feature>